<gene>
    <name evidence="2" type="ORF">B0T16DRAFT_307755</name>
</gene>
<name>A0AA39YI55_9PEZI</name>
<dbReference type="AlphaFoldDB" id="A0AA39YI55"/>
<dbReference type="InterPro" id="IPR010730">
    <property type="entry name" value="HET"/>
</dbReference>
<dbReference type="Proteomes" id="UP001174936">
    <property type="component" value="Unassembled WGS sequence"/>
</dbReference>
<comment type="caution">
    <text evidence="2">The sequence shown here is derived from an EMBL/GenBank/DDBJ whole genome shotgun (WGS) entry which is preliminary data.</text>
</comment>
<organism evidence="2 3">
    <name type="scientific">Cercophora newfieldiana</name>
    <dbReference type="NCBI Taxonomy" id="92897"/>
    <lineage>
        <taxon>Eukaryota</taxon>
        <taxon>Fungi</taxon>
        <taxon>Dikarya</taxon>
        <taxon>Ascomycota</taxon>
        <taxon>Pezizomycotina</taxon>
        <taxon>Sordariomycetes</taxon>
        <taxon>Sordariomycetidae</taxon>
        <taxon>Sordariales</taxon>
        <taxon>Lasiosphaeriaceae</taxon>
        <taxon>Cercophora</taxon>
    </lineage>
</organism>
<protein>
    <submittedName>
        <fullName evidence="2">Heterokaryon incompatibility protein-domain-containing protein</fullName>
    </submittedName>
</protein>
<feature type="non-terminal residue" evidence="2">
    <location>
        <position position="242"/>
    </location>
</feature>
<evidence type="ECO:0000259" key="1">
    <source>
        <dbReference type="Pfam" id="PF06985"/>
    </source>
</evidence>
<reference evidence="2" key="1">
    <citation type="submission" date="2023-06" db="EMBL/GenBank/DDBJ databases">
        <title>Genome-scale phylogeny and comparative genomics of the fungal order Sordariales.</title>
        <authorList>
            <consortium name="Lawrence Berkeley National Laboratory"/>
            <person name="Hensen N."/>
            <person name="Bonometti L."/>
            <person name="Westerberg I."/>
            <person name="Brannstrom I.O."/>
            <person name="Guillou S."/>
            <person name="Cros-Aarteil S."/>
            <person name="Calhoun S."/>
            <person name="Haridas S."/>
            <person name="Kuo A."/>
            <person name="Mondo S."/>
            <person name="Pangilinan J."/>
            <person name="Riley R."/>
            <person name="Labutti K."/>
            <person name="Andreopoulos B."/>
            <person name="Lipzen A."/>
            <person name="Chen C."/>
            <person name="Yanf M."/>
            <person name="Daum C."/>
            <person name="Ng V."/>
            <person name="Clum A."/>
            <person name="Steindorff A."/>
            <person name="Ohm R."/>
            <person name="Martin F."/>
            <person name="Silar P."/>
            <person name="Natvig D."/>
            <person name="Lalanne C."/>
            <person name="Gautier V."/>
            <person name="Ament-Velasquez S.L."/>
            <person name="Kruys A."/>
            <person name="Hutchinson M.I."/>
            <person name="Powell A.J."/>
            <person name="Barry K."/>
            <person name="Miller A.N."/>
            <person name="Grigoriev I.V."/>
            <person name="Debuchy R."/>
            <person name="Gladieux P."/>
            <person name="Thoren M.H."/>
            <person name="Johannesson H."/>
        </authorList>
    </citation>
    <scope>NUCLEOTIDE SEQUENCE</scope>
    <source>
        <strain evidence="2">SMH2532-1</strain>
    </source>
</reference>
<keyword evidence="3" id="KW-1185">Reference proteome</keyword>
<feature type="domain" description="Heterokaryon incompatibility" evidence="1">
    <location>
        <begin position="21"/>
        <end position="111"/>
    </location>
</feature>
<evidence type="ECO:0000313" key="2">
    <source>
        <dbReference type="EMBL" id="KAK0653028.1"/>
    </source>
</evidence>
<dbReference type="PANTHER" id="PTHR10622">
    <property type="entry name" value="HET DOMAIN-CONTAINING PROTEIN"/>
    <property type="match status" value="1"/>
</dbReference>
<proteinExistence type="predicted"/>
<evidence type="ECO:0000313" key="3">
    <source>
        <dbReference type="Proteomes" id="UP001174936"/>
    </source>
</evidence>
<sequence>MRLINTQTLQLEQFLTKRPPYAILSHTWGAEEVTFQDFMNPSVRKRKAGYKKIELTCSQARKDGYKYAWVDTCCIDKTNHTELDEAINSMFKWYQASGICYVYLADVSDNDNVKAKNSKFPRSRWFTRGWTLQELIASPKVIFYGASWGKLGEKNTLGPQLSEATNIRPSILQGGRLSDVSVAERFSWAAHRQTTREEDIAYCLMGFFDVHMPIMYGEGSKAFVRLQEQIWENSDDHTLFAW</sequence>
<dbReference type="PANTHER" id="PTHR10622:SF10">
    <property type="entry name" value="HET DOMAIN-CONTAINING PROTEIN"/>
    <property type="match status" value="1"/>
</dbReference>
<dbReference type="Pfam" id="PF06985">
    <property type="entry name" value="HET"/>
    <property type="match status" value="1"/>
</dbReference>
<dbReference type="EMBL" id="JAULSV010000002">
    <property type="protein sequence ID" value="KAK0653028.1"/>
    <property type="molecule type" value="Genomic_DNA"/>
</dbReference>
<accession>A0AA39YI55</accession>